<accession>A0A165D3X6</accession>
<feature type="transmembrane region" description="Helical" evidence="2">
    <location>
        <begin position="58"/>
        <end position="76"/>
    </location>
</feature>
<name>A0A165D3X6_EXIGL</name>
<dbReference type="EMBL" id="KV426257">
    <property type="protein sequence ID" value="KZV83730.1"/>
    <property type="molecule type" value="Genomic_DNA"/>
</dbReference>
<reference evidence="3 4" key="1">
    <citation type="journal article" date="2016" name="Mol. Biol. Evol.">
        <title>Comparative Genomics of Early-Diverging Mushroom-Forming Fungi Provides Insights into the Origins of Lignocellulose Decay Capabilities.</title>
        <authorList>
            <person name="Nagy L.G."/>
            <person name="Riley R."/>
            <person name="Tritt A."/>
            <person name="Adam C."/>
            <person name="Daum C."/>
            <person name="Floudas D."/>
            <person name="Sun H."/>
            <person name="Yadav J.S."/>
            <person name="Pangilinan J."/>
            <person name="Larsson K.H."/>
            <person name="Matsuura K."/>
            <person name="Barry K."/>
            <person name="Labutti K."/>
            <person name="Kuo R."/>
            <person name="Ohm R.A."/>
            <person name="Bhattacharya S.S."/>
            <person name="Shirouzu T."/>
            <person name="Yoshinaga Y."/>
            <person name="Martin F.M."/>
            <person name="Grigoriev I.V."/>
            <person name="Hibbett D.S."/>
        </authorList>
    </citation>
    <scope>NUCLEOTIDE SEQUENCE [LARGE SCALE GENOMIC DNA]</scope>
    <source>
        <strain evidence="3 4">HHB12029</strain>
    </source>
</reference>
<sequence length="354" mass="39333">MATSQQDTDPALQRIGSGIIRDVASIVAASVLYGIYLILIFFSVIGLLKKGWKGRASLFQLVATVALFVIASFLWAENFGVLVKRIQFALIDTTLGNIDEQLDLANEDTVTKRLRAMNDVMFVFEYIIGDLLIVWRVWILYSRATIVGLSLVILWLAVFVTGMGFVICDIKTNFARFLDQVLSPHSGTCINLGSSSWPLSLVLNLVATVMLGRIIWMRRNAFRRIGGRQIVRTSRVDRVLSILVAASTVYMILGVVEYMTEIIVVRCMTTSQGNTHTIQAMYPTAVFVFVLKEGQLSSHEVASFNVSNIRLPSTAFTRPNRGLPERPDSTPSTDFKPDQPKGIMVTMDEVVADV</sequence>
<proteinExistence type="predicted"/>
<keyword evidence="2" id="KW-0812">Transmembrane</keyword>
<keyword evidence="4" id="KW-1185">Reference proteome</keyword>
<dbReference type="Proteomes" id="UP000077266">
    <property type="component" value="Unassembled WGS sequence"/>
</dbReference>
<organism evidence="3 4">
    <name type="scientific">Exidia glandulosa HHB12029</name>
    <dbReference type="NCBI Taxonomy" id="1314781"/>
    <lineage>
        <taxon>Eukaryota</taxon>
        <taxon>Fungi</taxon>
        <taxon>Dikarya</taxon>
        <taxon>Basidiomycota</taxon>
        <taxon>Agaricomycotina</taxon>
        <taxon>Agaricomycetes</taxon>
        <taxon>Auriculariales</taxon>
        <taxon>Exidiaceae</taxon>
        <taxon>Exidia</taxon>
    </lineage>
</organism>
<feature type="region of interest" description="Disordered" evidence="1">
    <location>
        <begin position="316"/>
        <end position="339"/>
    </location>
</feature>
<feature type="transmembrane region" description="Helical" evidence="2">
    <location>
        <begin position="236"/>
        <end position="259"/>
    </location>
</feature>
<feature type="transmembrane region" description="Helical" evidence="2">
    <location>
        <begin position="120"/>
        <end position="139"/>
    </location>
</feature>
<evidence type="ECO:0000313" key="3">
    <source>
        <dbReference type="EMBL" id="KZV83730.1"/>
    </source>
</evidence>
<feature type="transmembrane region" description="Helical" evidence="2">
    <location>
        <begin position="197"/>
        <end position="216"/>
    </location>
</feature>
<dbReference type="AlphaFoldDB" id="A0A165D3X6"/>
<gene>
    <name evidence="3" type="ORF">EXIGLDRAFT_728025</name>
</gene>
<evidence type="ECO:0000256" key="2">
    <source>
        <dbReference type="SAM" id="Phobius"/>
    </source>
</evidence>
<feature type="transmembrane region" description="Helical" evidence="2">
    <location>
        <begin position="146"/>
        <end position="167"/>
    </location>
</feature>
<keyword evidence="2" id="KW-0472">Membrane</keyword>
<protein>
    <submittedName>
        <fullName evidence="3">Uncharacterized protein</fullName>
    </submittedName>
</protein>
<feature type="transmembrane region" description="Helical" evidence="2">
    <location>
        <begin position="23"/>
        <end position="46"/>
    </location>
</feature>
<dbReference type="InParanoid" id="A0A165D3X6"/>
<keyword evidence="2" id="KW-1133">Transmembrane helix</keyword>
<evidence type="ECO:0000313" key="4">
    <source>
        <dbReference type="Proteomes" id="UP000077266"/>
    </source>
</evidence>
<dbReference type="OrthoDB" id="2744793at2759"/>
<evidence type="ECO:0000256" key="1">
    <source>
        <dbReference type="SAM" id="MobiDB-lite"/>
    </source>
</evidence>